<dbReference type="CDD" id="cd04107">
    <property type="entry name" value="Rab32_Rab38"/>
    <property type="match status" value="1"/>
</dbReference>
<dbReference type="SMART" id="SM00174">
    <property type="entry name" value="RHO"/>
    <property type="match status" value="1"/>
</dbReference>
<evidence type="ECO:0000256" key="3">
    <source>
        <dbReference type="ARBA" id="ARBA00023134"/>
    </source>
</evidence>
<dbReference type="FunFam" id="3.40.50.300:FF:000222">
    <property type="entry name" value="RAB32, member RAS oncogene family"/>
    <property type="match status" value="1"/>
</dbReference>
<keyword evidence="7" id="KW-0472">Membrane</keyword>
<dbReference type="PRINTS" id="PR00449">
    <property type="entry name" value="RASTRNSFRMNG"/>
</dbReference>
<organism evidence="8 9">
    <name type="scientific">Monopterus albus</name>
    <name type="common">Swamp eel</name>
    <dbReference type="NCBI Taxonomy" id="43700"/>
    <lineage>
        <taxon>Eukaryota</taxon>
        <taxon>Metazoa</taxon>
        <taxon>Chordata</taxon>
        <taxon>Craniata</taxon>
        <taxon>Vertebrata</taxon>
        <taxon>Euteleostomi</taxon>
        <taxon>Actinopterygii</taxon>
        <taxon>Neopterygii</taxon>
        <taxon>Teleostei</taxon>
        <taxon>Neoteleostei</taxon>
        <taxon>Acanthomorphata</taxon>
        <taxon>Anabantaria</taxon>
        <taxon>Synbranchiformes</taxon>
        <taxon>Synbranchidae</taxon>
        <taxon>Monopterus</taxon>
    </lineage>
</organism>
<dbReference type="InterPro" id="IPR027417">
    <property type="entry name" value="P-loop_NTPase"/>
</dbReference>
<dbReference type="GO" id="GO:0005802">
    <property type="term" value="C:trans-Golgi network"/>
    <property type="evidence" value="ECO:0007669"/>
    <property type="project" value="UniProtKB-UniRule"/>
</dbReference>
<dbReference type="InterPro" id="IPR030697">
    <property type="entry name" value="Rab29/Rab38/Rab32"/>
</dbReference>
<evidence type="ECO:0000256" key="1">
    <source>
        <dbReference type="ARBA" id="ARBA00006270"/>
    </source>
</evidence>
<sequence>MEGHLVAICTEKLYKVIVIGDVGVGKSSIISHYINKLFSEEYKTTIGLDFALKKNEWDARTVVRLQLWDIAGQEMCKNISRVFYKGAMGAVVVFDITNSSTLEAASDRKRDLDSKVCLDSGHPIPAVLLANKCDMTARDEDLVSSLDAFCRDNAFLGWFKTSAKENINIDEAGAFLVKQMMLCDISLSDEERHWDGITLDQAPEESQRLSLCC</sequence>
<evidence type="ECO:0000256" key="2">
    <source>
        <dbReference type="ARBA" id="ARBA00022741"/>
    </source>
</evidence>
<dbReference type="InterPro" id="IPR001806">
    <property type="entry name" value="Small_GTPase"/>
</dbReference>
<evidence type="ECO:0000256" key="7">
    <source>
        <dbReference type="RuleBase" id="RU367128"/>
    </source>
</evidence>
<dbReference type="Ensembl" id="ENSMALT00000028896.1">
    <property type="protein sequence ID" value="ENSMALP00000028378.1"/>
    <property type="gene ID" value="ENSMALG00000019593.1"/>
</dbReference>
<dbReference type="PANTHER" id="PTHR47981">
    <property type="entry name" value="RAB FAMILY"/>
    <property type="match status" value="1"/>
</dbReference>
<evidence type="ECO:0000313" key="8">
    <source>
        <dbReference type="Ensembl" id="ENSMALP00000028378.1"/>
    </source>
</evidence>
<dbReference type="PANTHER" id="PTHR47981:SF41">
    <property type="entry name" value="RAS-RELATED PROTEIN RAB-32 ISOFORM X1"/>
    <property type="match status" value="1"/>
</dbReference>
<protein>
    <recommendedName>
        <fullName evidence="7">Ras-related protein Rab</fullName>
    </recommendedName>
</protein>
<dbReference type="PROSITE" id="PS51421">
    <property type="entry name" value="RAS"/>
    <property type="match status" value="1"/>
</dbReference>
<dbReference type="SMART" id="SM00176">
    <property type="entry name" value="RAN"/>
    <property type="match status" value="1"/>
</dbReference>
<dbReference type="GO" id="GO:0045335">
    <property type="term" value="C:phagocytic vesicle"/>
    <property type="evidence" value="ECO:0007669"/>
    <property type="project" value="TreeGrafter"/>
</dbReference>
<dbReference type="Proteomes" id="UP000261600">
    <property type="component" value="Unplaced"/>
</dbReference>
<dbReference type="GO" id="GO:0003924">
    <property type="term" value="F:GTPase activity"/>
    <property type="evidence" value="ECO:0007669"/>
    <property type="project" value="UniProtKB-UniRule"/>
</dbReference>
<keyword evidence="5 7" id="KW-0636">Prenylation</keyword>
<dbReference type="GO" id="GO:0090385">
    <property type="term" value="P:phagosome-lysosome fusion"/>
    <property type="evidence" value="ECO:0007669"/>
    <property type="project" value="TreeGrafter"/>
</dbReference>
<evidence type="ECO:0000256" key="6">
    <source>
        <dbReference type="ARBA" id="ARBA00046278"/>
    </source>
</evidence>
<keyword evidence="4 7" id="KW-0449">Lipoprotein</keyword>
<dbReference type="PROSITE" id="PS51419">
    <property type="entry name" value="RAB"/>
    <property type="match status" value="1"/>
</dbReference>
<dbReference type="SUPFAM" id="SSF52540">
    <property type="entry name" value="P-loop containing nucleoside triphosphate hydrolases"/>
    <property type="match status" value="1"/>
</dbReference>
<keyword evidence="3 7" id="KW-0342">GTP-binding</keyword>
<keyword evidence="2 7" id="KW-0547">Nucleotide-binding</keyword>
<comment type="subcellular location">
    <subcellularLocation>
        <location evidence="6">Endomembrane system</location>
        <topology evidence="6">Lipid-anchor</topology>
        <orientation evidence="6">Cytoplasmic side</orientation>
    </subcellularLocation>
    <subcellularLocation>
        <location evidence="7">Membrane</location>
        <topology evidence="7">Lipid-anchor</topology>
    </subcellularLocation>
</comment>
<dbReference type="STRING" id="43700.ENSMALP00000028378"/>
<accession>A0A3Q3KGK2</accession>
<dbReference type="GO" id="GO:0005764">
    <property type="term" value="C:lysosome"/>
    <property type="evidence" value="ECO:0007669"/>
    <property type="project" value="TreeGrafter"/>
</dbReference>
<comment type="function">
    <text evidence="7">The small GTPases Rab are key regulators in vesicle trafficking.</text>
</comment>
<reference evidence="8" key="1">
    <citation type="submission" date="2025-08" db="UniProtKB">
        <authorList>
            <consortium name="Ensembl"/>
        </authorList>
    </citation>
    <scope>IDENTIFICATION</scope>
</reference>
<dbReference type="Gene3D" id="3.40.50.300">
    <property type="entry name" value="P-loop containing nucleotide triphosphate hydrolases"/>
    <property type="match status" value="1"/>
</dbReference>
<proteinExistence type="inferred from homology"/>
<dbReference type="GO" id="GO:0005525">
    <property type="term" value="F:GTP binding"/>
    <property type="evidence" value="ECO:0007669"/>
    <property type="project" value="UniProtKB-UniRule"/>
</dbReference>
<dbReference type="NCBIfam" id="TIGR00231">
    <property type="entry name" value="small_GTP"/>
    <property type="match status" value="1"/>
</dbReference>
<reference evidence="8" key="2">
    <citation type="submission" date="2025-09" db="UniProtKB">
        <authorList>
            <consortium name="Ensembl"/>
        </authorList>
    </citation>
    <scope>IDENTIFICATION</scope>
</reference>
<evidence type="ECO:0000256" key="5">
    <source>
        <dbReference type="ARBA" id="ARBA00023289"/>
    </source>
</evidence>
<keyword evidence="9" id="KW-1185">Reference proteome</keyword>
<dbReference type="Pfam" id="PF00071">
    <property type="entry name" value="Ras"/>
    <property type="match status" value="1"/>
</dbReference>
<dbReference type="SMART" id="SM00175">
    <property type="entry name" value="RAB"/>
    <property type="match status" value="1"/>
</dbReference>
<name>A0A3Q3KGK2_MONAL</name>
<dbReference type="GO" id="GO:0016020">
    <property type="term" value="C:membrane"/>
    <property type="evidence" value="ECO:0007669"/>
    <property type="project" value="UniProtKB-SubCell"/>
</dbReference>
<evidence type="ECO:0000313" key="9">
    <source>
        <dbReference type="Proteomes" id="UP000261600"/>
    </source>
</evidence>
<comment type="similarity">
    <text evidence="1 7">Belongs to the small GTPase superfamily. Rab family.</text>
</comment>
<dbReference type="GO" id="GO:0005770">
    <property type="term" value="C:late endosome"/>
    <property type="evidence" value="ECO:0007669"/>
    <property type="project" value="TreeGrafter"/>
</dbReference>
<dbReference type="SMART" id="SM00173">
    <property type="entry name" value="RAS"/>
    <property type="match status" value="1"/>
</dbReference>
<dbReference type="GO" id="GO:0008333">
    <property type="term" value="P:endosome to lysosome transport"/>
    <property type="evidence" value="ECO:0007669"/>
    <property type="project" value="TreeGrafter"/>
</dbReference>
<evidence type="ECO:0000256" key="4">
    <source>
        <dbReference type="ARBA" id="ARBA00023288"/>
    </source>
</evidence>
<dbReference type="InterPro" id="IPR005225">
    <property type="entry name" value="Small_GTP-bd"/>
</dbReference>
<dbReference type="AlphaFoldDB" id="A0A3Q3KGK2"/>